<protein>
    <submittedName>
        <fullName evidence="1">Uncharacterized protein</fullName>
    </submittedName>
</protein>
<evidence type="ECO:0000313" key="1">
    <source>
        <dbReference type="EMBL" id="KAJ7568248.1"/>
    </source>
</evidence>
<accession>A0ACC2EP54</accession>
<keyword evidence="2" id="KW-1185">Reference proteome</keyword>
<organism evidence="1 2">
    <name type="scientific">Diphasiastrum complanatum</name>
    <name type="common">Issler's clubmoss</name>
    <name type="synonym">Lycopodium complanatum</name>
    <dbReference type="NCBI Taxonomy" id="34168"/>
    <lineage>
        <taxon>Eukaryota</taxon>
        <taxon>Viridiplantae</taxon>
        <taxon>Streptophyta</taxon>
        <taxon>Embryophyta</taxon>
        <taxon>Tracheophyta</taxon>
        <taxon>Lycopodiopsida</taxon>
        <taxon>Lycopodiales</taxon>
        <taxon>Lycopodiaceae</taxon>
        <taxon>Lycopodioideae</taxon>
        <taxon>Diphasiastrum</taxon>
    </lineage>
</organism>
<name>A0ACC2EP54_DIPCM</name>
<proteinExistence type="predicted"/>
<gene>
    <name evidence="1" type="ORF">O6H91_01G024800</name>
</gene>
<reference evidence="2" key="1">
    <citation type="journal article" date="2024" name="Proc. Natl. Acad. Sci. U.S.A.">
        <title>Extraordinary preservation of gene collinearity over three hundred million years revealed in homosporous lycophytes.</title>
        <authorList>
            <person name="Li C."/>
            <person name="Wickell D."/>
            <person name="Kuo L.Y."/>
            <person name="Chen X."/>
            <person name="Nie B."/>
            <person name="Liao X."/>
            <person name="Peng D."/>
            <person name="Ji J."/>
            <person name="Jenkins J."/>
            <person name="Williams M."/>
            <person name="Shu S."/>
            <person name="Plott C."/>
            <person name="Barry K."/>
            <person name="Rajasekar S."/>
            <person name="Grimwood J."/>
            <person name="Han X."/>
            <person name="Sun S."/>
            <person name="Hou Z."/>
            <person name="He W."/>
            <person name="Dai G."/>
            <person name="Sun C."/>
            <person name="Schmutz J."/>
            <person name="Leebens-Mack J.H."/>
            <person name="Li F.W."/>
            <person name="Wang L."/>
        </authorList>
    </citation>
    <scope>NUCLEOTIDE SEQUENCE [LARGE SCALE GENOMIC DNA]</scope>
    <source>
        <strain evidence="2">cv. PW_Plant_1</strain>
    </source>
</reference>
<dbReference type="Proteomes" id="UP001162992">
    <property type="component" value="Chromosome 1"/>
</dbReference>
<sequence length="716" mass="78077">MDFFQDSDWQSQTAKRSIEPHKNHLRNGFNGFAGSAFVVAEHKPSTTTRSPSVFISFEDGQDGSFISSPHHISEYNESDDDFGDFESVPAVTLMAAEKDNTPEWVPPVPASQLMLQVHGAALSVALQPRTDLEDPFASLQACSSTLELKIESAPLNTDLSPSAEIARSTCMLDTSSTAGTNRSTEQTGGNLCDFDDTDWGDFVQPFVTMGTNKNSDVSLIDPKPTVSGSWVSNLQETFPGKQTIKPGIVGLRDAASLAIPRAWGISKSSKSNNLSVSKEVRADVSTLVTPKNPDHDDYKKPKALITCNCGDNVGDAGANNNHMEKSGICTRGSLNDNNESIVTGDHQTGNCIEAVTNSLSIRPDSTFEKLSLPIPLSVFGDDDHLNEEPSFQDDKFVFHDGDSEKEGIFRLQSTSHKRSVIRSMSSSSIPSETFSSYIASLYTQSNGSHQRRHSSSTVIIDPADAEDQVFVTAKLSVLGSQDAEFANQQEIKGFSSKQVKVILEDEADSEVVTSQIAASASIQDQLAYMQAWNALASVCASELAHGRALWQSAKLAGMCSSLISHSQGRSYFVALGQIHAVYLILEAAVLLYRPWLEVVSDQGKEVKAALRRCQTDWSDLKDAVYSAILEFEGRSALLSSWESLERICSIGEASDIISYRQECQTLCRLSLLPLHKNFGVPAVKWGEYQYFLPLANLWANCVSMKPPLLPQILSKA</sequence>
<evidence type="ECO:0000313" key="2">
    <source>
        <dbReference type="Proteomes" id="UP001162992"/>
    </source>
</evidence>
<comment type="caution">
    <text evidence="1">The sequence shown here is derived from an EMBL/GenBank/DDBJ whole genome shotgun (WGS) entry which is preliminary data.</text>
</comment>
<dbReference type="EMBL" id="CM055092">
    <property type="protein sequence ID" value="KAJ7568248.1"/>
    <property type="molecule type" value="Genomic_DNA"/>
</dbReference>